<reference evidence="8 9" key="1">
    <citation type="submission" date="2019-03" db="EMBL/GenBank/DDBJ databases">
        <title>Genomic Encyclopedia of Type Strains, Phase IV (KMG-IV): sequencing the most valuable type-strain genomes for metagenomic binning, comparative biology and taxonomic classification.</title>
        <authorList>
            <person name="Goeker M."/>
        </authorList>
    </citation>
    <scope>NUCLEOTIDE SEQUENCE [LARGE SCALE GENOMIC DNA]</scope>
    <source>
        <strain evidence="8 9">DSM 100556</strain>
    </source>
</reference>
<dbReference type="InterPro" id="IPR052031">
    <property type="entry name" value="Membrane_Transporter-Flippase"/>
</dbReference>
<dbReference type="STRING" id="1469948.GCA_000732725_00694"/>
<evidence type="ECO:0000313" key="9">
    <source>
        <dbReference type="Proteomes" id="UP000295718"/>
    </source>
</evidence>
<sequence>MTKGSPSKLIVKFIIPLIIGNIFQQLYTMVDTIIVGRFLGVQALAAVGATGTITFLIFGFMQGLTTGFTVLTAQRFGAGDIEGLKKSVGNAVFLSVIVTVIMTIVSIAGMDKLLSIMNTPEDIFEMSKTFVVIMCIGMMCTVFYNLLASFLRAVGNSKVPLYFLMIAAVLNVVLDLFLIVVIPLGVAGAAIATVISQGVSGVLCLIYIRKKVPILCIGKEHWKVDYICCANQLSIGLPMALQFSITAIGTMMVQAALNLFGSTVVAAYTAASKVEQFVTQPFVAIGMTMATYCAQNRGINDFARIRRGVRIANVMSAIYGIAIYAVIMQILPYAIGLFVSGDITEVLGYARTYVTICGFFFIPLGMIFIFRNALQASGYSVVPMLGGAVELICRATLAFIAAHYQSYVGVCFGNASAWLMTGIFLAIAYIFVMRNAQRRNDARVIRQNS</sequence>
<keyword evidence="5 7" id="KW-1133">Transmembrane helix</keyword>
<keyword evidence="3" id="KW-1003">Cell membrane</keyword>
<dbReference type="CDD" id="cd13138">
    <property type="entry name" value="MATE_yoeA_like"/>
    <property type="match status" value="1"/>
</dbReference>
<keyword evidence="4 7" id="KW-0812">Transmembrane</keyword>
<comment type="subcellular location">
    <subcellularLocation>
        <location evidence="1">Cell membrane</location>
        <topology evidence="1">Multi-pass membrane protein</topology>
    </subcellularLocation>
</comment>
<evidence type="ECO:0000256" key="7">
    <source>
        <dbReference type="SAM" id="Phobius"/>
    </source>
</evidence>
<feature type="transmembrane region" description="Helical" evidence="7">
    <location>
        <begin position="316"/>
        <end position="338"/>
    </location>
</feature>
<evidence type="ECO:0000256" key="4">
    <source>
        <dbReference type="ARBA" id="ARBA00022692"/>
    </source>
</evidence>
<evidence type="ECO:0000256" key="5">
    <source>
        <dbReference type="ARBA" id="ARBA00022989"/>
    </source>
</evidence>
<protein>
    <submittedName>
        <fullName evidence="8">Putative MATE family efflux protein</fullName>
    </submittedName>
</protein>
<dbReference type="PANTHER" id="PTHR43549">
    <property type="entry name" value="MULTIDRUG RESISTANCE PROTEIN YPNP-RELATED"/>
    <property type="match status" value="1"/>
</dbReference>
<dbReference type="Proteomes" id="UP000295718">
    <property type="component" value="Unassembled WGS sequence"/>
</dbReference>
<evidence type="ECO:0000256" key="2">
    <source>
        <dbReference type="ARBA" id="ARBA00022448"/>
    </source>
</evidence>
<feature type="transmembrane region" description="Helical" evidence="7">
    <location>
        <begin position="382"/>
        <end position="401"/>
    </location>
</feature>
<organism evidence="8 9">
    <name type="scientific">Kineothrix alysoides</name>
    <dbReference type="NCBI Taxonomy" id="1469948"/>
    <lineage>
        <taxon>Bacteria</taxon>
        <taxon>Bacillati</taxon>
        <taxon>Bacillota</taxon>
        <taxon>Clostridia</taxon>
        <taxon>Lachnospirales</taxon>
        <taxon>Lachnospiraceae</taxon>
        <taxon>Kineothrix</taxon>
    </lineage>
</organism>
<evidence type="ECO:0000313" key="8">
    <source>
        <dbReference type="EMBL" id="TCL55971.1"/>
    </source>
</evidence>
<feature type="transmembrane region" description="Helical" evidence="7">
    <location>
        <begin position="39"/>
        <end position="61"/>
    </location>
</feature>
<feature type="transmembrane region" description="Helical" evidence="7">
    <location>
        <begin position="243"/>
        <end position="271"/>
    </location>
</feature>
<dbReference type="PIRSF" id="PIRSF006603">
    <property type="entry name" value="DinF"/>
    <property type="match status" value="1"/>
</dbReference>
<proteinExistence type="predicted"/>
<keyword evidence="6 7" id="KW-0472">Membrane</keyword>
<feature type="transmembrane region" description="Helical" evidence="7">
    <location>
        <begin position="91"/>
        <end position="110"/>
    </location>
</feature>
<evidence type="ECO:0000256" key="3">
    <source>
        <dbReference type="ARBA" id="ARBA00022475"/>
    </source>
</evidence>
<gene>
    <name evidence="8" type="ORF">EDD76_113109</name>
</gene>
<accession>A0A4R1QSG7</accession>
<dbReference type="GO" id="GO:0015297">
    <property type="term" value="F:antiporter activity"/>
    <property type="evidence" value="ECO:0007669"/>
    <property type="project" value="InterPro"/>
</dbReference>
<dbReference type="GO" id="GO:0042910">
    <property type="term" value="F:xenobiotic transmembrane transporter activity"/>
    <property type="evidence" value="ECO:0007669"/>
    <property type="project" value="InterPro"/>
</dbReference>
<evidence type="ECO:0000256" key="1">
    <source>
        <dbReference type="ARBA" id="ARBA00004651"/>
    </source>
</evidence>
<feature type="transmembrane region" description="Helical" evidence="7">
    <location>
        <begin position="130"/>
        <end position="147"/>
    </location>
</feature>
<feature type="transmembrane region" description="Helical" evidence="7">
    <location>
        <begin position="407"/>
        <end position="432"/>
    </location>
</feature>
<dbReference type="GO" id="GO:0005886">
    <property type="term" value="C:plasma membrane"/>
    <property type="evidence" value="ECO:0007669"/>
    <property type="project" value="UniProtKB-SubCell"/>
</dbReference>
<keyword evidence="9" id="KW-1185">Reference proteome</keyword>
<dbReference type="NCBIfam" id="TIGR00797">
    <property type="entry name" value="matE"/>
    <property type="match status" value="1"/>
</dbReference>
<feature type="transmembrane region" description="Helical" evidence="7">
    <location>
        <begin position="350"/>
        <end position="370"/>
    </location>
</feature>
<feature type="transmembrane region" description="Helical" evidence="7">
    <location>
        <begin position="277"/>
        <end position="295"/>
    </location>
</feature>
<comment type="caution">
    <text evidence="8">The sequence shown here is derived from an EMBL/GenBank/DDBJ whole genome shotgun (WGS) entry which is preliminary data.</text>
</comment>
<dbReference type="InterPro" id="IPR048279">
    <property type="entry name" value="MdtK-like"/>
</dbReference>
<dbReference type="PANTHER" id="PTHR43549:SF3">
    <property type="entry name" value="MULTIDRUG RESISTANCE PROTEIN YPNP-RELATED"/>
    <property type="match status" value="1"/>
</dbReference>
<feature type="transmembrane region" description="Helical" evidence="7">
    <location>
        <begin position="9"/>
        <end position="27"/>
    </location>
</feature>
<dbReference type="InterPro" id="IPR002528">
    <property type="entry name" value="MATE_fam"/>
</dbReference>
<dbReference type="Pfam" id="PF01554">
    <property type="entry name" value="MatE"/>
    <property type="match status" value="2"/>
</dbReference>
<name>A0A4R1QSG7_9FIRM</name>
<feature type="transmembrane region" description="Helical" evidence="7">
    <location>
        <begin position="159"/>
        <end position="182"/>
    </location>
</feature>
<feature type="transmembrane region" description="Helical" evidence="7">
    <location>
        <begin position="188"/>
        <end position="208"/>
    </location>
</feature>
<dbReference type="AlphaFoldDB" id="A0A4R1QSG7"/>
<evidence type="ECO:0000256" key="6">
    <source>
        <dbReference type="ARBA" id="ARBA00023136"/>
    </source>
</evidence>
<dbReference type="EMBL" id="SLUO01000013">
    <property type="protein sequence ID" value="TCL55971.1"/>
    <property type="molecule type" value="Genomic_DNA"/>
</dbReference>
<keyword evidence="2" id="KW-0813">Transport</keyword>